<gene>
    <name evidence="2" type="ORF">S03H2_11182</name>
</gene>
<organism evidence="2">
    <name type="scientific">marine sediment metagenome</name>
    <dbReference type="NCBI Taxonomy" id="412755"/>
    <lineage>
        <taxon>unclassified sequences</taxon>
        <taxon>metagenomes</taxon>
        <taxon>ecological metagenomes</taxon>
    </lineage>
</organism>
<dbReference type="EMBL" id="BARU01005715">
    <property type="protein sequence ID" value="GAH40362.1"/>
    <property type="molecule type" value="Genomic_DNA"/>
</dbReference>
<proteinExistence type="predicted"/>
<feature type="transmembrane region" description="Helical" evidence="1">
    <location>
        <begin position="51"/>
        <end position="70"/>
    </location>
</feature>
<evidence type="ECO:0000313" key="2">
    <source>
        <dbReference type="EMBL" id="GAH40362.1"/>
    </source>
</evidence>
<evidence type="ECO:0000256" key="1">
    <source>
        <dbReference type="SAM" id="Phobius"/>
    </source>
</evidence>
<sequence>MTKAPSVIPRALLERMRMREVAKLTAFTLLIIGTIGLLVNEFVTDWGRGVTITFAIFNFVGLATLAFAYWRRKKTP</sequence>
<keyword evidence="1" id="KW-0812">Transmembrane</keyword>
<keyword evidence="1" id="KW-1133">Transmembrane helix</keyword>
<accession>X1F5Y9</accession>
<keyword evidence="1" id="KW-0472">Membrane</keyword>
<feature type="transmembrane region" description="Helical" evidence="1">
    <location>
        <begin position="21"/>
        <end position="39"/>
    </location>
</feature>
<dbReference type="AlphaFoldDB" id="X1F5Y9"/>
<name>X1F5Y9_9ZZZZ</name>
<comment type="caution">
    <text evidence="2">The sequence shown here is derived from an EMBL/GenBank/DDBJ whole genome shotgun (WGS) entry which is preliminary data.</text>
</comment>
<reference evidence="2" key="1">
    <citation type="journal article" date="2014" name="Front. Microbiol.">
        <title>High frequency of phylogenetically diverse reductive dehalogenase-homologous genes in deep subseafloor sedimentary metagenomes.</title>
        <authorList>
            <person name="Kawai M."/>
            <person name="Futagami T."/>
            <person name="Toyoda A."/>
            <person name="Takaki Y."/>
            <person name="Nishi S."/>
            <person name="Hori S."/>
            <person name="Arai W."/>
            <person name="Tsubouchi T."/>
            <person name="Morono Y."/>
            <person name="Uchiyama I."/>
            <person name="Ito T."/>
            <person name="Fujiyama A."/>
            <person name="Inagaki F."/>
            <person name="Takami H."/>
        </authorList>
    </citation>
    <scope>NUCLEOTIDE SEQUENCE</scope>
    <source>
        <strain evidence="2">Expedition CK06-06</strain>
    </source>
</reference>
<protein>
    <submittedName>
        <fullName evidence="2">Uncharacterized protein</fullName>
    </submittedName>
</protein>